<dbReference type="EMBL" id="AP022608">
    <property type="protein sequence ID" value="BBZ20146.1"/>
    <property type="molecule type" value="Genomic_DNA"/>
</dbReference>
<comment type="subcellular location">
    <subcellularLocation>
        <location evidence="1">Cell membrane</location>
        <topology evidence="1">Multi-pass membrane protein</topology>
    </subcellularLocation>
</comment>
<keyword evidence="4 6" id="KW-1133">Transmembrane helix</keyword>
<sequence>MTAVLDTVDSSQTEVEAGPSLASWPARAGAIAIDVLFGVAVIATMAVSAWSAPWLGWLWWVYVATAACVIVAMAVNRLLLPTITGWSLGRAVFGIAVRTHDGAAPGVLRLVGRDLVHLLDTAALFVGWLWPLWDGRRRTFADLLLRTEVHAVESPAERPQRDMRRPAAIALIVATALCAVAVGLGYLVVYRPERAVDVARQQIAEQGPRIVEQMLSYNSESLQQDFSHAQSLTTDSYRDQLIAQQQLVQQSGATSNEYFAVSSAVLSATAEQASMLIALQGQRGTDPKDLKFITATLRVEFEKAADGQWKVANLVVLKKPQMNAPGQ</sequence>
<dbReference type="Proteomes" id="UP001154266">
    <property type="component" value="Unassembled WGS sequence"/>
</dbReference>
<dbReference type="KEGG" id="mgad:MGAD_44810"/>
<feature type="transmembrane region" description="Helical" evidence="6">
    <location>
        <begin position="57"/>
        <end position="80"/>
    </location>
</feature>
<dbReference type="EMBL" id="JAKZMO010000004">
    <property type="protein sequence ID" value="MDG5482484.1"/>
    <property type="molecule type" value="Genomic_DNA"/>
</dbReference>
<evidence type="ECO:0000256" key="2">
    <source>
        <dbReference type="ARBA" id="ARBA00022475"/>
    </source>
</evidence>
<reference evidence="8" key="2">
    <citation type="submission" date="2020-02" db="EMBL/GenBank/DDBJ databases">
        <authorList>
            <person name="Matsumoto Y."/>
            <person name="Motooka D."/>
            <person name="Nakamura S."/>
        </authorList>
    </citation>
    <scope>NUCLEOTIDE SEQUENCE</scope>
    <source>
        <strain evidence="8">JCM 12688</strain>
    </source>
</reference>
<dbReference type="AlphaFoldDB" id="A0A7I7WR39"/>
<evidence type="ECO:0000256" key="1">
    <source>
        <dbReference type="ARBA" id="ARBA00004651"/>
    </source>
</evidence>
<evidence type="ECO:0000313" key="8">
    <source>
        <dbReference type="EMBL" id="BBZ20146.1"/>
    </source>
</evidence>
<organism evidence="8 10">
    <name type="scientific">Mycolicibacterium gadium</name>
    <name type="common">Mycobacterium gadium</name>
    <dbReference type="NCBI Taxonomy" id="1794"/>
    <lineage>
        <taxon>Bacteria</taxon>
        <taxon>Bacillati</taxon>
        <taxon>Actinomycetota</taxon>
        <taxon>Actinomycetes</taxon>
        <taxon>Mycobacteriales</taxon>
        <taxon>Mycobacteriaceae</taxon>
        <taxon>Mycolicibacterium</taxon>
    </lineage>
</organism>
<reference evidence="8 10" key="1">
    <citation type="journal article" date="2019" name="Emerg. Microbes Infect.">
        <title>Comprehensive subspecies identification of 175 nontuberculous mycobacteria species based on 7547 genomic profiles.</title>
        <authorList>
            <person name="Matsumoto Y."/>
            <person name="Kinjo T."/>
            <person name="Motooka D."/>
            <person name="Nabeya D."/>
            <person name="Jung N."/>
            <person name="Uechi K."/>
            <person name="Horii T."/>
            <person name="Iida T."/>
            <person name="Fujita J."/>
            <person name="Nakamura S."/>
        </authorList>
    </citation>
    <scope>NUCLEOTIDE SEQUENCE [LARGE SCALE GENOMIC DNA]</scope>
    <source>
        <strain evidence="8 10">JCM 12688</strain>
    </source>
</reference>
<evidence type="ECO:0000313" key="10">
    <source>
        <dbReference type="Proteomes" id="UP000466187"/>
    </source>
</evidence>
<name>A0A7I7WR39_MYCGU</name>
<evidence type="ECO:0000256" key="5">
    <source>
        <dbReference type="ARBA" id="ARBA00023136"/>
    </source>
</evidence>
<dbReference type="PANTHER" id="PTHR36115:SF6">
    <property type="entry name" value="PROLINE-RICH ANTIGEN HOMOLOG"/>
    <property type="match status" value="1"/>
</dbReference>
<dbReference type="InterPro" id="IPR010432">
    <property type="entry name" value="RDD"/>
</dbReference>
<feature type="transmembrane region" description="Helical" evidence="6">
    <location>
        <begin position="115"/>
        <end position="133"/>
    </location>
</feature>
<dbReference type="InterPro" id="IPR051791">
    <property type="entry name" value="Pra-immunoreactive"/>
</dbReference>
<keyword evidence="2" id="KW-1003">Cell membrane</keyword>
<evidence type="ECO:0000256" key="3">
    <source>
        <dbReference type="ARBA" id="ARBA00022692"/>
    </source>
</evidence>
<keyword evidence="3 6" id="KW-0812">Transmembrane</keyword>
<dbReference type="GO" id="GO:0005886">
    <property type="term" value="C:plasma membrane"/>
    <property type="evidence" value="ECO:0007669"/>
    <property type="project" value="UniProtKB-SubCell"/>
</dbReference>
<dbReference type="Pfam" id="PF06271">
    <property type="entry name" value="RDD"/>
    <property type="match status" value="1"/>
</dbReference>
<evidence type="ECO:0000256" key="6">
    <source>
        <dbReference type="SAM" id="Phobius"/>
    </source>
</evidence>
<accession>A0A7I7WR39</accession>
<dbReference type="PANTHER" id="PTHR36115">
    <property type="entry name" value="PROLINE-RICH ANTIGEN HOMOLOG-RELATED"/>
    <property type="match status" value="1"/>
</dbReference>
<evidence type="ECO:0000313" key="11">
    <source>
        <dbReference type="Proteomes" id="UP001154266"/>
    </source>
</evidence>
<keyword evidence="11" id="KW-1185">Reference proteome</keyword>
<protein>
    <submittedName>
        <fullName evidence="8">RDD family protein</fullName>
    </submittedName>
</protein>
<keyword evidence="5 6" id="KW-0472">Membrane</keyword>
<feature type="transmembrane region" description="Helical" evidence="6">
    <location>
        <begin position="31"/>
        <end position="51"/>
    </location>
</feature>
<evidence type="ECO:0000313" key="9">
    <source>
        <dbReference type="EMBL" id="MDG5482484.1"/>
    </source>
</evidence>
<feature type="domain" description="RDD" evidence="7">
    <location>
        <begin position="22"/>
        <end position="145"/>
    </location>
</feature>
<dbReference type="RefSeq" id="WP_163689000.1">
    <property type="nucleotide sequence ID" value="NZ_AP022608.1"/>
</dbReference>
<gene>
    <name evidence="8" type="ORF">MGAD_44810</name>
    <name evidence="9" type="ORF">MNO81_06695</name>
</gene>
<dbReference type="Proteomes" id="UP000466187">
    <property type="component" value="Chromosome"/>
</dbReference>
<reference evidence="9" key="3">
    <citation type="journal article" date="2023" name="Environ. Microbiol.">
        <title>The 2-methylpropene degradation pathway in Mycobacteriaceae family strains.</title>
        <authorList>
            <person name="Helbich S."/>
            <person name="Barrantes I."/>
            <person name="Dos Anjos Borges L.G."/>
            <person name="Pieper D.H."/>
            <person name="Vainshtein Y."/>
            <person name="Sohn K."/>
            <person name="Engesser K.H."/>
        </authorList>
    </citation>
    <scope>NUCLEOTIDE SEQUENCE</scope>
    <source>
        <strain evidence="9">IBE100</strain>
    </source>
</reference>
<feature type="transmembrane region" description="Helical" evidence="6">
    <location>
        <begin position="167"/>
        <end position="190"/>
    </location>
</feature>
<evidence type="ECO:0000259" key="7">
    <source>
        <dbReference type="Pfam" id="PF06271"/>
    </source>
</evidence>
<evidence type="ECO:0000256" key="4">
    <source>
        <dbReference type="ARBA" id="ARBA00022989"/>
    </source>
</evidence>
<proteinExistence type="predicted"/>